<accession>A0ABQ2H350</accession>
<gene>
    <name evidence="2" type="ORF">GCM10009425_47010</name>
</gene>
<proteinExistence type="predicted"/>
<name>A0ABQ2H350_9PSED</name>
<evidence type="ECO:0000259" key="1">
    <source>
        <dbReference type="Pfam" id="PF13569"/>
    </source>
</evidence>
<reference evidence="3" key="1">
    <citation type="journal article" date="2019" name="Int. J. Syst. Evol. Microbiol.">
        <title>The Global Catalogue of Microorganisms (GCM) 10K type strain sequencing project: providing services to taxonomists for standard genome sequencing and annotation.</title>
        <authorList>
            <consortium name="The Broad Institute Genomics Platform"/>
            <consortium name="The Broad Institute Genome Sequencing Center for Infectious Disease"/>
            <person name="Wu L."/>
            <person name="Ma J."/>
        </authorList>
    </citation>
    <scope>NUCLEOTIDE SEQUENCE [LARGE SCALE GENOMIC DNA]</scope>
    <source>
        <strain evidence="3">JCM 13501</strain>
    </source>
</reference>
<evidence type="ECO:0000313" key="3">
    <source>
        <dbReference type="Proteomes" id="UP000616499"/>
    </source>
</evidence>
<dbReference type="InterPro" id="IPR025406">
    <property type="entry name" value="DUF4132"/>
</dbReference>
<sequence>MGQPIEQYLDRNVLVREAEKSVAKGLPKELSWLNWGLLPQVRWVDTGEPVTTCVLQWILAQAVKQKSPEPNAVLRKYCTLFAPRDREALGQFLLESWLSEDTRPIPQEVALERAEASATWTFNHMRANPTWYTNSPDTGKTVEELTARLLPALLRQAAGSAINSKGLLAVVAACAGADAAAPVARYLKEYYGTRAAQGKALIAMLAWIDHPETIQLMLSVGNRFRTKSFQEEALRQAQALAERKNWTLSELADRTIPAAGFDDSGILELNYGGRVFVARVQPSLQIGLFSPEGKTLKALPAPRQSDDAELVKEAKKAFTSAKKSLKGIVDQQTERLYEALCTGREWSFADWNTCLNHHPIVRHLVQRLIWVHIENNQVKASFRPLDDGTLTGHDDNEICLPPTARIRLAHDLLMPGEAGQWGQHMLDYEVNPLFPQLGKHPYVVPPEKADSLSLEDFKGYLIETFSLRSRALKQGYTRGPVEDGGWFSTYEKSFITLGLVAVIEFTGNPVPEENRTAALLSLSFARAGDYWTRSQICLKDVPPILLSECYEDMRLMAGEGAGYAEDWEKKSEY</sequence>
<evidence type="ECO:0000313" key="2">
    <source>
        <dbReference type="EMBL" id="GGM30949.1"/>
    </source>
</evidence>
<keyword evidence="3" id="KW-1185">Reference proteome</keyword>
<comment type="caution">
    <text evidence="2">The sequence shown here is derived from an EMBL/GenBank/DDBJ whole genome shotgun (WGS) entry which is preliminary data.</text>
</comment>
<dbReference type="Pfam" id="PF13569">
    <property type="entry name" value="DUF4132"/>
    <property type="match status" value="1"/>
</dbReference>
<feature type="domain" description="DUF4132" evidence="1">
    <location>
        <begin position="293"/>
        <end position="476"/>
    </location>
</feature>
<organism evidence="2 3">
    <name type="scientific">Pseudomonas asuensis</name>
    <dbReference type="NCBI Taxonomy" id="1825787"/>
    <lineage>
        <taxon>Bacteria</taxon>
        <taxon>Pseudomonadati</taxon>
        <taxon>Pseudomonadota</taxon>
        <taxon>Gammaproteobacteria</taxon>
        <taxon>Pseudomonadales</taxon>
        <taxon>Pseudomonadaceae</taxon>
        <taxon>Pseudomonas</taxon>
    </lineage>
</organism>
<dbReference type="EMBL" id="BMNW01000021">
    <property type="protein sequence ID" value="GGM30949.1"/>
    <property type="molecule type" value="Genomic_DNA"/>
</dbReference>
<protein>
    <recommendedName>
        <fullName evidence="1">DUF4132 domain-containing protein</fullName>
    </recommendedName>
</protein>
<dbReference type="Proteomes" id="UP000616499">
    <property type="component" value="Unassembled WGS sequence"/>
</dbReference>
<dbReference type="RefSeq" id="WP_229685475.1">
    <property type="nucleotide sequence ID" value="NZ_BMNW01000021.1"/>
</dbReference>